<protein>
    <submittedName>
        <fullName evidence="1">Uncharacterized protein</fullName>
    </submittedName>
</protein>
<dbReference type="EMBL" id="LAZR01004287">
    <property type="protein sequence ID" value="KKN09972.1"/>
    <property type="molecule type" value="Genomic_DNA"/>
</dbReference>
<gene>
    <name evidence="1" type="ORF">LCGC14_1041100</name>
</gene>
<sequence>MSSKISIAFTDLVMRGTKVIRPKSTFLGYADATLVISCGDVEVLQLRFRNMELKVLNGRFRFDFVSEKGTDDEWYPTCFPKSAISRKRLTAAIKRAYAARSTGVEIAA</sequence>
<organism evidence="1">
    <name type="scientific">marine sediment metagenome</name>
    <dbReference type="NCBI Taxonomy" id="412755"/>
    <lineage>
        <taxon>unclassified sequences</taxon>
        <taxon>metagenomes</taxon>
        <taxon>ecological metagenomes</taxon>
    </lineage>
</organism>
<reference evidence="1" key="1">
    <citation type="journal article" date="2015" name="Nature">
        <title>Complex archaea that bridge the gap between prokaryotes and eukaryotes.</title>
        <authorList>
            <person name="Spang A."/>
            <person name="Saw J.H."/>
            <person name="Jorgensen S.L."/>
            <person name="Zaremba-Niedzwiedzka K."/>
            <person name="Martijn J."/>
            <person name="Lind A.E."/>
            <person name="van Eijk R."/>
            <person name="Schleper C."/>
            <person name="Guy L."/>
            <person name="Ettema T.J."/>
        </authorList>
    </citation>
    <scope>NUCLEOTIDE SEQUENCE</scope>
</reference>
<evidence type="ECO:0000313" key="1">
    <source>
        <dbReference type="EMBL" id="KKN09972.1"/>
    </source>
</evidence>
<accession>A0A0F9NDD0</accession>
<comment type="caution">
    <text evidence="1">The sequence shown here is derived from an EMBL/GenBank/DDBJ whole genome shotgun (WGS) entry which is preliminary data.</text>
</comment>
<dbReference type="AlphaFoldDB" id="A0A0F9NDD0"/>
<name>A0A0F9NDD0_9ZZZZ</name>
<proteinExistence type="predicted"/>